<protein>
    <recommendedName>
        <fullName evidence="5">Acid phosphatase</fullName>
    </recommendedName>
</protein>
<evidence type="ECO:0000313" key="3">
    <source>
        <dbReference type="EMBL" id="KNZ56597.1"/>
    </source>
</evidence>
<proteinExistence type="predicted"/>
<comment type="caution">
    <text evidence="3">The sequence shown here is derived from an EMBL/GenBank/DDBJ whole genome shotgun (WGS) entry which is preliminary data.</text>
</comment>
<dbReference type="SUPFAM" id="SSF53254">
    <property type="entry name" value="Phosphoglycerate mutase-like"/>
    <property type="match status" value="1"/>
</dbReference>
<accession>A0A0L6V7T9</accession>
<dbReference type="STRING" id="27349.A0A0L6V7T9"/>
<organism evidence="3 4">
    <name type="scientific">Puccinia sorghi</name>
    <dbReference type="NCBI Taxonomy" id="27349"/>
    <lineage>
        <taxon>Eukaryota</taxon>
        <taxon>Fungi</taxon>
        <taxon>Dikarya</taxon>
        <taxon>Basidiomycota</taxon>
        <taxon>Pucciniomycotina</taxon>
        <taxon>Pucciniomycetes</taxon>
        <taxon>Pucciniales</taxon>
        <taxon>Pucciniaceae</taxon>
        <taxon>Puccinia</taxon>
    </lineage>
</organism>
<dbReference type="AlphaFoldDB" id="A0A0L6V7T9"/>
<dbReference type="InterPro" id="IPR029033">
    <property type="entry name" value="His_PPase_superfam"/>
</dbReference>
<dbReference type="EMBL" id="LAVV01007247">
    <property type="protein sequence ID" value="KNZ56597.1"/>
    <property type="molecule type" value="Genomic_DNA"/>
</dbReference>
<dbReference type="CDD" id="cd07061">
    <property type="entry name" value="HP_HAP_like"/>
    <property type="match status" value="1"/>
</dbReference>
<dbReference type="Pfam" id="PF00328">
    <property type="entry name" value="His_Phos_2"/>
    <property type="match status" value="2"/>
</dbReference>
<dbReference type="VEuPathDB" id="FungiDB:VP01_236g9"/>
<evidence type="ECO:0000256" key="2">
    <source>
        <dbReference type="SAM" id="MobiDB-lite"/>
    </source>
</evidence>
<dbReference type="Gene3D" id="3.40.50.1240">
    <property type="entry name" value="Phosphoglycerate mutase-like"/>
    <property type="match status" value="1"/>
</dbReference>
<dbReference type="InterPro" id="IPR000560">
    <property type="entry name" value="His_Pase_clade-2"/>
</dbReference>
<evidence type="ECO:0008006" key="5">
    <source>
        <dbReference type="Google" id="ProtNLM"/>
    </source>
</evidence>
<feature type="region of interest" description="Disordered" evidence="2">
    <location>
        <begin position="14"/>
        <end position="41"/>
    </location>
</feature>
<dbReference type="OrthoDB" id="6509975at2759"/>
<keyword evidence="1" id="KW-0378">Hydrolase</keyword>
<reference evidence="3 4" key="1">
    <citation type="submission" date="2015-08" db="EMBL/GenBank/DDBJ databases">
        <title>Next Generation Sequencing and Analysis of the Genome of Puccinia sorghi L Schw, the Causal Agent of Maize Common Rust.</title>
        <authorList>
            <person name="Rochi L."/>
            <person name="Burguener G."/>
            <person name="Darino M."/>
            <person name="Turjanski A."/>
            <person name="Kreff E."/>
            <person name="Dieguez M.J."/>
            <person name="Sacco F."/>
        </authorList>
    </citation>
    <scope>NUCLEOTIDE SEQUENCE [LARGE SCALE GENOMIC DNA]</scope>
    <source>
        <strain evidence="3 4">RO10H11247</strain>
    </source>
</reference>
<keyword evidence="4" id="KW-1185">Reference proteome</keyword>
<dbReference type="GO" id="GO:0003993">
    <property type="term" value="F:acid phosphatase activity"/>
    <property type="evidence" value="ECO:0007669"/>
    <property type="project" value="TreeGrafter"/>
</dbReference>
<name>A0A0L6V7T9_9BASI</name>
<sequence length="459" mass="50312">MDLEKLPVYQLISNNESHQERFKHGSTPSEDPPARATSNEVGYQGPTEIGVEPFAAFNSPTPPDQQSYFPLVSPLQVSNDVHLLHRHGARYPTSSKEPAGFATRLQAAGNYKASGHLEFLNTWKYGLGKEVLTPFGRSQLFNLGVGFRQKYGHLLGEISDSKEKLVFRTTSQHRMLHSALNFAAESIIIEGPGFNNTLAPYHTCKKGEHVSKTVVNEIISNWTEIYLAEALPRLQANLTGYQLTFDDVVSMQKVTSALVASDPPELKFMFWYAYSFGSPSAAAIGKGWVEELVSRLTQEPIQQYDSSTNSTLDSNPITFPLNQKIYVDATHDTVISCIVVALNLTSLASEGPLPTRSMPKKQSFVSAHISPFAGNLQAQIVDCEGGKKMRFLLNDAPVPLSGLQGCPEDSQGFCPLSTAVAALEARIKEIDYQHDCNTDYSYTPPFGGGGIVDGRPPSH</sequence>
<dbReference type="Proteomes" id="UP000037035">
    <property type="component" value="Unassembled WGS sequence"/>
</dbReference>
<dbReference type="PANTHER" id="PTHR20963:SF42">
    <property type="entry name" value="PHOSPHOGLYCERATE MUTASE-LIKE PROTEIN"/>
    <property type="match status" value="1"/>
</dbReference>
<dbReference type="PANTHER" id="PTHR20963">
    <property type="entry name" value="MULTIPLE INOSITOL POLYPHOSPHATE PHOSPHATASE-RELATED"/>
    <property type="match status" value="1"/>
</dbReference>
<evidence type="ECO:0000256" key="1">
    <source>
        <dbReference type="ARBA" id="ARBA00022801"/>
    </source>
</evidence>
<evidence type="ECO:0000313" key="4">
    <source>
        <dbReference type="Proteomes" id="UP000037035"/>
    </source>
</evidence>
<gene>
    <name evidence="3" type="ORF">VP01_236g9</name>
</gene>